<evidence type="ECO:0000313" key="18">
    <source>
        <dbReference type="Proteomes" id="UP000186817"/>
    </source>
</evidence>
<dbReference type="PANTHER" id="PTHR11749">
    <property type="entry name" value="RIBULOSE-5-PHOSPHATE-3-EPIMERASE"/>
    <property type="match status" value="1"/>
</dbReference>
<dbReference type="Pfam" id="PF07690">
    <property type="entry name" value="MFS_1"/>
    <property type="match status" value="1"/>
</dbReference>
<dbReference type="SUPFAM" id="SSF103473">
    <property type="entry name" value="MFS general substrate transporter"/>
    <property type="match status" value="1"/>
</dbReference>
<evidence type="ECO:0000256" key="2">
    <source>
        <dbReference type="ARBA" id="ARBA00001936"/>
    </source>
</evidence>
<dbReference type="PROSITE" id="PS50850">
    <property type="entry name" value="MFS"/>
    <property type="match status" value="1"/>
</dbReference>
<comment type="cofactor">
    <cofactor evidence="2">
        <name>Mn(2+)</name>
        <dbReference type="ChEBI" id="CHEBI:29035"/>
    </cofactor>
</comment>
<evidence type="ECO:0000256" key="9">
    <source>
        <dbReference type="ARBA" id="ARBA00022723"/>
    </source>
</evidence>
<reference evidence="17 18" key="1">
    <citation type="submission" date="2016-02" db="EMBL/GenBank/DDBJ databases">
        <title>Genome analysis of coral dinoflagellate symbionts highlights evolutionary adaptations to a symbiotic lifestyle.</title>
        <authorList>
            <person name="Aranda M."/>
            <person name="Li Y."/>
            <person name="Liew Y.J."/>
            <person name="Baumgarten S."/>
            <person name="Simakov O."/>
            <person name="Wilson M."/>
            <person name="Piel J."/>
            <person name="Ashoor H."/>
            <person name="Bougouffa S."/>
            <person name="Bajic V.B."/>
            <person name="Ryu T."/>
            <person name="Ravasi T."/>
            <person name="Bayer T."/>
            <person name="Micklem G."/>
            <person name="Kim H."/>
            <person name="Bhak J."/>
            <person name="Lajeunesse T.C."/>
            <person name="Voolstra C.R."/>
        </authorList>
    </citation>
    <scope>NUCLEOTIDE SEQUENCE [LARGE SCALE GENOMIC DNA]</scope>
    <source>
        <strain evidence="17 18">CCMP2467</strain>
    </source>
</reference>
<evidence type="ECO:0000259" key="16">
    <source>
        <dbReference type="PROSITE" id="PS50850"/>
    </source>
</evidence>
<dbReference type="Gene3D" id="1.20.1250.20">
    <property type="entry name" value="MFS general substrate transporter like domains"/>
    <property type="match status" value="1"/>
</dbReference>
<evidence type="ECO:0000256" key="13">
    <source>
        <dbReference type="ARBA" id="ARBA00023235"/>
    </source>
</evidence>
<comment type="subunit">
    <text evidence="7">Homodimer.</text>
</comment>
<dbReference type="GO" id="GO:0016020">
    <property type="term" value="C:membrane"/>
    <property type="evidence" value="ECO:0007669"/>
    <property type="project" value="UniProtKB-SubCell"/>
</dbReference>
<organism evidence="17 18">
    <name type="scientific">Symbiodinium microadriaticum</name>
    <name type="common">Dinoflagellate</name>
    <name type="synonym">Zooxanthella microadriatica</name>
    <dbReference type="NCBI Taxonomy" id="2951"/>
    <lineage>
        <taxon>Eukaryota</taxon>
        <taxon>Sar</taxon>
        <taxon>Alveolata</taxon>
        <taxon>Dinophyceae</taxon>
        <taxon>Suessiales</taxon>
        <taxon>Symbiodiniaceae</taxon>
        <taxon>Symbiodinium</taxon>
    </lineage>
</organism>
<dbReference type="InterPro" id="IPR011701">
    <property type="entry name" value="MFS"/>
</dbReference>
<evidence type="ECO:0000256" key="15">
    <source>
        <dbReference type="ARBA" id="ARBA00057323"/>
    </source>
</evidence>
<protein>
    <recommendedName>
        <fullName evidence="8">ribulose-phosphate 3-epimerase</fullName>
        <ecNumber evidence="8">5.1.3.1</ecNumber>
    </recommendedName>
</protein>
<comment type="cofactor">
    <cofactor evidence="3">
        <name>Zn(2+)</name>
        <dbReference type="ChEBI" id="CHEBI:29105"/>
    </cofactor>
</comment>
<evidence type="ECO:0000313" key="17">
    <source>
        <dbReference type="EMBL" id="OLP93548.1"/>
    </source>
</evidence>
<keyword evidence="13" id="KW-0413">Isomerase</keyword>
<dbReference type="InterPro" id="IPR020846">
    <property type="entry name" value="MFS_dom"/>
</dbReference>
<keyword evidence="11" id="KW-0408">Iron</keyword>
<keyword evidence="9" id="KW-0479">Metal-binding</keyword>
<evidence type="ECO:0000256" key="10">
    <source>
        <dbReference type="ARBA" id="ARBA00022833"/>
    </source>
</evidence>
<dbReference type="Pfam" id="PF00834">
    <property type="entry name" value="Ribul_P_3_epim"/>
    <property type="match status" value="1"/>
</dbReference>
<dbReference type="GO" id="GO:0022857">
    <property type="term" value="F:transmembrane transporter activity"/>
    <property type="evidence" value="ECO:0007669"/>
    <property type="project" value="InterPro"/>
</dbReference>
<evidence type="ECO:0000256" key="8">
    <source>
        <dbReference type="ARBA" id="ARBA00013188"/>
    </source>
</evidence>
<evidence type="ECO:0000256" key="7">
    <source>
        <dbReference type="ARBA" id="ARBA00011738"/>
    </source>
</evidence>
<dbReference type="CDD" id="cd00429">
    <property type="entry name" value="RPE"/>
    <property type="match status" value="1"/>
</dbReference>
<evidence type="ECO:0000256" key="14">
    <source>
        <dbReference type="ARBA" id="ARBA00023277"/>
    </source>
</evidence>
<evidence type="ECO:0000256" key="4">
    <source>
        <dbReference type="ARBA" id="ARBA00001954"/>
    </source>
</evidence>
<dbReference type="InterPro" id="IPR011060">
    <property type="entry name" value="RibuloseP-bd_barrel"/>
</dbReference>
<accession>A0A1Q9DED3</accession>
<comment type="cofactor">
    <cofactor evidence="4">
        <name>Fe(2+)</name>
        <dbReference type="ChEBI" id="CHEBI:29033"/>
    </cofactor>
</comment>
<gene>
    <name evidence="17" type="primary">Rpe</name>
    <name evidence="17" type="ORF">AK812_SmicGene24535</name>
</gene>
<dbReference type="GO" id="GO:0006163">
    <property type="term" value="P:purine nucleotide metabolic process"/>
    <property type="evidence" value="ECO:0007669"/>
    <property type="project" value="UniProtKB-ARBA"/>
</dbReference>
<dbReference type="GO" id="GO:0005975">
    <property type="term" value="P:carbohydrate metabolic process"/>
    <property type="evidence" value="ECO:0007669"/>
    <property type="project" value="InterPro"/>
</dbReference>
<dbReference type="CDD" id="cd17330">
    <property type="entry name" value="MFS_SLC46_TetA_like"/>
    <property type="match status" value="1"/>
</dbReference>
<dbReference type="GO" id="GO:0004750">
    <property type="term" value="F:D-ribulose-phosphate 3-epimerase activity"/>
    <property type="evidence" value="ECO:0007669"/>
    <property type="project" value="UniProtKB-EC"/>
</dbReference>
<dbReference type="InterPro" id="IPR036259">
    <property type="entry name" value="MFS_trans_sf"/>
</dbReference>
<feature type="domain" description="Major facilitator superfamily (MFS) profile" evidence="16">
    <location>
        <begin position="249"/>
        <end position="645"/>
    </location>
</feature>
<evidence type="ECO:0000256" key="1">
    <source>
        <dbReference type="ARBA" id="ARBA00001782"/>
    </source>
</evidence>
<comment type="caution">
    <text evidence="17">The sequence shown here is derived from an EMBL/GenBank/DDBJ whole genome shotgun (WGS) entry which is preliminary data.</text>
</comment>
<evidence type="ECO:0000256" key="5">
    <source>
        <dbReference type="ARBA" id="ARBA00004141"/>
    </source>
</evidence>
<proteinExistence type="inferred from homology"/>
<comment type="similarity">
    <text evidence="6">Belongs to the ribulose-phosphate 3-epimerase family.</text>
</comment>
<dbReference type="InterPro" id="IPR013785">
    <property type="entry name" value="Aldolase_TIM"/>
</dbReference>
<dbReference type="GO" id="GO:0046496">
    <property type="term" value="P:nicotinamide nucleotide metabolic process"/>
    <property type="evidence" value="ECO:0007669"/>
    <property type="project" value="UniProtKB-ARBA"/>
</dbReference>
<dbReference type="GO" id="GO:1901135">
    <property type="term" value="P:carbohydrate derivative metabolic process"/>
    <property type="evidence" value="ECO:0007669"/>
    <property type="project" value="UniProtKB-ARBA"/>
</dbReference>
<dbReference type="GO" id="GO:0006091">
    <property type="term" value="P:generation of precursor metabolites and energy"/>
    <property type="evidence" value="ECO:0007669"/>
    <property type="project" value="UniProtKB-ARBA"/>
</dbReference>
<comment type="catalytic activity">
    <reaction evidence="1">
        <text>D-ribulose 5-phosphate = D-xylulose 5-phosphate</text>
        <dbReference type="Rhea" id="RHEA:13677"/>
        <dbReference type="ChEBI" id="CHEBI:57737"/>
        <dbReference type="ChEBI" id="CHEBI:58121"/>
        <dbReference type="EC" id="5.1.3.1"/>
    </reaction>
</comment>
<evidence type="ECO:0000256" key="3">
    <source>
        <dbReference type="ARBA" id="ARBA00001947"/>
    </source>
</evidence>
<keyword evidence="12" id="KW-0464">Manganese</keyword>
<dbReference type="Proteomes" id="UP000186817">
    <property type="component" value="Unassembled WGS sequence"/>
</dbReference>
<keyword evidence="10" id="KW-0862">Zinc</keyword>
<dbReference type="SUPFAM" id="SSF51366">
    <property type="entry name" value="Ribulose-phoshate binding barrel"/>
    <property type="match status" value="1"/>
</dbReference>
<comment type="subcellular location">
    <subcellularLocation>
        <location evidence="5">Membrane</location>
        <topology evidence="5">Multi-pass membrane protein</topology>
    </subcellularLocation>
</comment>
<evidence type="ECO:0000256" key="6">
    <source>
        <dbReference type="ARBA" id="ARBA00009541"/>
    </source>
</evidence>
<dbReference type="EC" id="5.1.3.1" evidence="8"/>
<dbReference type="GO" id="GO:0046872">
    <property type="term" value="F:metal ion binding"/>
    <property type="evidence" value="ECO:0007669"/>
    <property type="project" value="UniProtKB-KW"/>
</dbReference>
<dbReference type="FunFam" id="3.20.20.70:FF:000191">
    <property type="entry name" value="ribulose-phosphate 3-epimerase isoform X2"/>
    <property type="match status" value="1"/>
</dbReference>
<dbReference type="InterPro" id="IPR000056">
    <property type="entry name" value="Ribul_P_3_epim-like"/>
</dbReference>
<sequence>MHVRHVLSPSTKSVTARTEELSMSRQRARSRALLIISVLCLLGIGLDFVAPDISIIEGLQEIGILSEMGNGIADAGVEVIASKTEQVTGATQLVLALVSGAMLGVRRRQQGERADEMPKSRPSLVASYDRWELTLKHIDDSPLVNLGDSTEKLLADHNTRQDLERQEATCPDTEGGDSDLSQARRPSRGAAGVRVLDEEGGHSSGYWSSPPRLPLVPWRVPSKARNSPSGWLGTCRSRDVPTDRLANRARTLIPCVYFLHLLGFTMQGPILPALRAHFHLRASQTGLITSAFPTGMLVALFFYPRLSDVWGRKPVLLVCLTGVGVGFLLQSYALKLHWSFRTFLKLRILSGTFAGAAVVIKAFMADLQPDIMLRAVANREAAATLAFIVGPMLGGLIYGYGSGGILRVTLCAGLMQLIAASLVHYFLEGMPPPGGEVRTGESENTTRELPAFGLASILLCNLILIHILYTCGAAVFDSFFGVWCIDTFGWTPARLGSALTAAACFAFCTNAFAYRRYMMRPTRTVAGAVIGLASIGLSFAAMSMAKKPLVVMAILFCQSFGITFFNPSVNILIARCCPRGSRGLIFAMDSIACSLGRICSPSIAGHFYDLGPGPAFRVVSWALMTAAGLMASQWRLLNSLIPPDPLPGWPFKKVVRVLVPGFHGFGGDFEDKVQQQRRQASPVHSNFQHQSNQGYRLTIGNTAWMTSGCLGSPLAQVRVARLGSVGSFLIREWGRWVPSFDFQHVLGILQDMHNYSYLQASLKQPAVKGLGHGDALTCTCSSVAELVLNPISIAADSYFVAGNISLTRELPAMPDSQCFSTAMAVSAGYSQASRPASAFHGCVAKIGPSVLDCDSSMLATEAGRALRAGADYLHLDVMDGNFVPAISFGPKVIANLRLHHPKVFFDCHLMVQKPEEQVEAFAEAKAVHPDTGKNLMQFIFHIEATEPRGLTQTVIDLVRKHGMLVGLALSPATPIEQLEPYLHQVDVVLILTVVPGKGGQSFMVDMMEKVRYVRSRYPDKEIEVDGGVKVHTVDEAAKAGANMIVSGTGVYKVDDMALAIATMKRSVELYGNGLSEEKVSPLRYDKDIFG</sequence>
<evidence type="ECO:0000256" key="11">
    <source>
        <dbReference type="ARBA" id="ARBA00023004"/>
    </source>
</evidence>
<dbReference type="OrthoDB" id="1927044at2759"/>
<dbReference type="EMBL" id="LSRX01000576">
    <property type="protein sequence ID" value="OLP93548.1"/>
    <property type="molecule type" value="Genomic_DNA"/>
</dbReference>
<comment type="function">
    <text evidence="15">Catalyzes the reversible epimerization of D-ribulose 5-phosphate to D-xylulose 5-phosphate.</text>
</comment>
<dbReference type="NCBIfam" id="NF004076">
    <property type="entry name" value="PRK05581.1-4"/>
    <property type="match status" value="1"/>
</dbReference>
<dbReference type="AlphaFoldDB" id="A0A1Q9DED3"/>
<keyword evidence="14" id="KW-0119">Carbohydrate metabolism</keyword>
<name>A0A1Q9DED3_SYMMI</name>
<dbReference type="Gene3D" id="3.20.20.70">
    <property type="entry name" value="Aldolase class I"/>
    <property type="match status" value="1"/>
</dbReference>
<keyword evidence="18" id="KW-1185">Reference proteome</keyword>
<evidence type="ECO:0000256" key="12">
    <source>
        <dbReference type="ARBA" id="ARBA00023211"/>
    </source>
</evidence>